<sequence>MGKVKIKKSDIWIDMTPMSDVMVLLLTFFMLTSTFVKQEPVRVNTPGSVSEIKVPESNVLNVLVSNDGKIFMSLDKTTDKEAALQDVTGQFGIQLTAEQQKKFTDDPMWGVPMNDLQTYLNMDKNKMPEAIKNYGIPTDSVKGKEGDAAMSEFQIWVKAAKEANPDAKIAIKADEKTPYKTVKKIMSELQDMNENRYYLITQYKKQEDA</sequence>
<organism evidence="8 9">
    <name type="scientific">Hallella colorans</name>
    <dbReference type="NCBI Taxonomy" id="1703337"/>
    <lineage>
        <taxon>Bacteria</taxon>
        <taxon>Pseudomonadati</taxon>
        <taxon>Bacteroidota</taxon>
        <taxon>Bacteroidia</taxon>
        <taxon>Bacteroidales</taxon>
        <taxon>Prevotellaceae</taxon>
        <taxon>Hallella</taxon>
    </lineage>
</organism>
<evidence type="ECO:0000256" key="7">
    <source>
        <dbReference type="RuleBase" id="RU003879"/>
    </source>
</evidence>
<evidence type="ECO:0000313" key="8">
    <source>
        <dbReference type="EMBL" id="PVX49778.1"/>
    </source>
</evidence>
<dbReference type="GO" id="GO:0022857">
    <property type="term" value="F:transmembrane transporter activity"/>
    <property type="evidence" value="ECO:0007669"/>
    <property type="project" value="InterPro"/>
</dbReference>
<evidence type="ECO:0000256" key="6">
    <source>
        <dbReference type="ARBA" id="ARBA00023136"/>
    </source>
</evidence>
<keyword evidence="4 7" id="KW-0812">Transmembrane</keyword>
<dbReference type="Proteomes" id="UP000245870">
    <property type="component" value="Unassembled WGS sequence"/>
</dbReference>
<evidence type="ECO:0000256" key="4">
    <source>
        <dbReference type="ARBA" id="ARBA00022692"/>
    </source>
</evidence>
<gene>
    <name evidence="8" type="ORF">C7379_11937</name>
</gene>
<accession>A0A2U0U1D5</accession>
<dbReference type="RefSeq" id="WP_116617137.1">
    <property type="nucleotide sequence ID" value="NZ_CALDWB010000012.1"/>
</dbReference>
<keyword evidence="9" id="KW-1185">Reference proteome</keyword>
<evidence type="ECO:0000256" key="3">
    <source>
        <dbReference type="ARBA" id="ARBA00022475"/>
    </source>
</evidence>
<evidence type="ECO:0000256" key="5">
    <source>
        <dbReference type="ARBA" id="ARBA00022989"/>
    </source>
</evidence>
<dbReference type="GO" id="GO:0015031">
    <property type="term" value="P:protein transport"/>
    <property type="evidence" value="ECO:0007669"/>
    <property type="project" value="UniProtKB-KW"/>
</dbReference>
<dbReference type="Gene3D" id="3.30.420.270">
    <property type="match status" value="1"/>
</dbReference>
<reference evidence="8 9" key="1">
    <citation type="submission" date="2018-05" db="EMBL/GenBank/DDBJ databases">
        <title>Genomic Encyclopedia of Type Strains, Phase IV (KMG-IV): sequencing the most valuable type-strain genomes for metagenomic binning, comparative biology and taxonomic classification.</title>
        <authorList>
            <person name="Goeker M."/>
        </authorList>
    </citation>
    <scope>NUCLEOTIDE SEQUENCE [LARGE SCALE GENOMIC DNA]</scope>
    <source>
        <strain evidence="8 9">DSM 100333</strain>
    </source>
</reference>
<dbReference type="AlphaFoldDB" id="A0A2U0U1D5"/>
<evidence type="ECO:0000313" key="9">
    <source>
        <dbReference type="Proteomes" id="UP000245870"/>
    </source>
</evidence>
<evidence type="ECO:0000256" key="1">
    <source>
        <dbReference type="ARBA" id="ARBA00004162"/>
    </source>
</evidence>
<name>A0A2U0U1D5_9BACT</name>
<protein>
    <submittedName>
        <fullName evidence="8">Biopolymer transport protein ExbD/TolR</fullName>
    </submittedName>
</protein>
<dbReference type="InterPro" id="IPR003400">
    <property type="entry name" value="ExbD"/>
</dbReference>
<dbReference type="GO" id="GO:0005886">
    <property type="term" value="C:plasma membrane"/>
    <property type="evidence" value="ECO:0007669"/>
    <property type="project" value="UniProtKB-SubCell"/>
</dbReference>
<comment type="caution">
    <text evidence="8">The sequence shown here is derived from an EMBL/GenBank/DDBJ whole genome shotgun (WGS) entry which is preliminary data.</text>
</comment>
<proteinExistence type="inferred from homology"/>
<dbReference type="PANTHER" id="PTHR30558:SF3">
    <property type="entry name" value="BIOPOLYMER TRANSPORT PROTEIN EXBD-RELATED"/>
    <property type="match status" value="1"/>
</dbReference>
<keyword evidence="5" id="KW-1133">Transmembrane helix</keyword>
<dbReference type="PANTHER" id="PTHR30558">
    <property type="entry name" value="EXBD MEMBRANE COMPONENT OF PMF-DRIVEN MACROMOLECULE IMPORT SYSTEM"/>
    <property type="match status" value="1"/>
</dbReference>
<comment type="similarity">
    <text evidence="2 7">Belongs to the ExbD/TolR family.</text>
</comment>
<comment type="subcellular location">
    <subcellularLocation>
        <location evidence="1">Cell membrane</location>
        <topology evidence="1">Single-pass membrane protein</topology>
    </subcellularLocation>
    <subcellularLocation>
        <location evidence="7">Cell membrane</location>
        <topology evidence="7">Single-pass type II membrane protein</topology>
    </subcellularLocation>
</comment>
<keyword evidence="3" id="KW-1003">Cell membrane</keyword>
<dbReference type="Pfam" id="PF02472">
    <property type="entry name" value="ExbD"/>
    <property type="match status" value="1"/>
</dbReference>
<keyword evidence="6" id="KW-0472">Membrane</keyword>
<evidence type="ECO:0000256" key="2">
    <source>
        <dbReference type="ARBA" id="ARBA00005811"/>
    </source>
</evidence>
<dbReference type="OrthoDB" id="9793581at2"/>
<keyword evidence="7" id="KW-0653">Protein transport</keyword>
<dbReference type="EMBL" id="QENY01000019">
    <property type="protein sequence ID" value="PVX49778.1"/>
    <property type="molecule type" value="Genomic_DNA"/>
</dbReference>
<keyword evidence="7" id="KW-0813">Transport</keyword>